<evidence type="ECO:0000313" key="1">
    <source>
        <dbReference type="EMBL" id="KAJ0097588.1"/>
    </source>
</evidence>
<comment type="caution">
    <text evidence="1">The sequence shown here is derived from an EMBL/GenBank/DDBJ whole genome shotgun (WGS) entry which is preliminary data.</text>
</comment>
<protein>
    <submittedName>
        <fullName evidence="1">Uncharacterized protein</fullName>
    </submittedName>
</protein>
<sequence>MMDYGGAALGAAFGALVQAVVEASFKAWMFKSLLKQLKSTLESVTPIIKEIEKLNRDLDRPRHETDKFIRELKQGEQLVSKCSTIRPYCPKRIFYAYKLRKLAASIARFQADMVLQEARDTKETLMKVNEIYSIFKRPDGKGNASGFKPFKIIGACSVPDPPEITPGLGVQLEELKMDLLKKGMQAIVVSAPGGSGKTTLVKKLCKDDKVKGKFQNNIFFVTVSKTPNVKVIVQKIFKHKDCEVPELLTDEDAFNELGRLLNQIQSQPILLVLDDVWSGSESMDAKLEQCCQMGTLYIPDQNLAYQIVRACKGSPLALTVVGRSLCGQPEEVWQIRVKEWTQDATIFYSNTDLLVPLQSSLDALDNKIKECYMDLGSFPEDQRIPVTALIDMWMELYKLVKRSDYPSKHVGANREEKRLFIEISGNNFPEWWLEQTLHPVNARLLSISTDETFSSSWYDIKAPLVEVVVLNIQTKKYTLPNFMEMMDKMKVLIVTNNGFFLAELTIQMKNLLKISLVLCNVGEVFRNSTFHVSDAFPNLKEMDIDYCNDLDELPDGVCDIVSLNKLSITNCHKLTQLPEGIGKLVNLEVLRLASCAELEALPDTIGNLSNLNFLDISECLSIQELPIQIGELCSLKTLSMRGCSSCELPASIMNLKKLEVVRCDEETAYNWEQFEALLTNLKVEEVKEDSDLNWLRN</sequence>
<name>A0ACC1BF68_9ROSI</name>
<organism evidence="1 2">
    <name type="scientific">Pistacia atlantica</name>
    <dbReference type="NCBI Taxonomy" id="434234"/>
    <lineage>
        <taxon>Eukaryota</taxon>
        <taxon>Viridiplantae</taxon>
        <taxon>Streptophyta</taxon>
        <taxon>Embryophyta</taxon>
        <taxon>Tracheophyta</taxon>
        <taxon>Spermatophyta</taxon>
        <taxon>Magnoliopsida</taxon>
        <taxon>eudicotyledons</taxon>
        <taxon>Gunneridae</taxon>
        <taxon>Pentapetalae</taxon>
        <taxon>rosids</taxon>
        <taxon>malvids</taxon>
        <taxon>Sapindales</taxon>
        <taxon>Anacardiaceae</taxon>
        <taxon>Pistacia</taxon>
    </lineage>
</organism>
<keyword evidence="2" id="KW-1185">Reference proteome</keyword>
<evidence type="ECO:0000313" key="2">
    <source>
        <dbReference type="Proteomes" id="UP001164250"/>
    </source>
</evidence>
<accession>A0ACC1BF68</accession>
<proteinExistence type="predicted"/>
<gene>
    <name evidence="1" type="ORF">Patl1_28766</name>
</gene>
<dbReference type="Proteomes" id="UP001164250">
    <property type="component" value="Chromosome 5"/>
</dbReference>
<dbReference type="EMBL" id="CM047901">
    <property type="protein sequence ID" value="KAJ0097588.1"/>
    <property type="molecule type" value="Genomic_DNA"/>
</dbReference>
<reference evidence="2" key="1">
    <citation type="journal article" date="2023" name="G3 (Bethesda)">
        <title>Genome assembly and association tests identify interacting loci associated with vigor, precocity, and sex in interspecific pistachio rootstocks.</title>
        <authorList>
            <person name="Palmer W."/>
            <person name="Jacygrad E."/>
            <person name="Sagayaradj S."/>
            <person name="Cavanaugh K."/>
            <person name="Han R."/>
            <person name="Bertier L."/>
            <person name="Beede B."/>
            <person name="Kafkas S."/>
            <person name="Golino D."/>
            <person name="Preece J."/>
            <person name="Michelmore R."/>
        </authorList>
    </citation>
    <scope>NUCLEOTIDE SEQUENCE [LARGE SCALE GENOMIC DNA]</scope>
</reference>